<sequence length="105" mass="12578">MADRKIKFICNVVKWFDKVNGNTYHSVRVTRLRDGKTITTKTPYQYGYGEQYRQTALALMAQEKWLPVKYRGEREHRAYERENNYPIMWEVRDGLKRDMIANGTL</sequence>
<dbReference type="EMBL" id="MT142192">
    <property type="protein sequence ID" value="QJA75915.1"/>
    <property type="molecule type" value="Genomic_DNA"/>
</dbReference>
<gene>
    <name evidence="1" type="ORF">MM415A01657_0018</name>
</gene>
<name>A0A6M3K566_9ZZZZ</name>
<reference evidence="1" key="1">
    <citation type="submission" date="2020-03" db="EMBL/GenBank/DDBJ databases">
        <title>The deep terrestrial virosphere.</title>
        <authorList>
            <person name="Holmfeldt K."/>
            <person name="Nilsson E."/>
            <person name="Simone D."/>
            <person name="Lopez-Fernandez M."/>
            <person name="Wu X."/>
            <person name="de Brujin I."/>
            <person name="Lundin D."/>
            <person name="Andersson A."/>
            <person name="Bertilsson S."/>
            <person name="Dopson M."/>
        </authorList>
    </citation>
    <scope>NUCLEOTIDE SEQUENCE</scope>
    <source>
        <strain evidence="1">MM415A01657</strain>
    </source>
</reference>
<organism evidence="1">
    <name type="scientific">viral metagenome</name>
    <dbReference type="NCBI Taxonomy" id="1070528"/>
    <lineage>
        <taxon>unclassified sequences</taxon>
        <taxon>metagenomes</taxon>
        <taxon>organismal metagenomes</taxon>
    </lineage>
</organism>
<accession>A0A6M3K566</accession>
<dbReference type="AlphaFoldDB" id="A0A6M3K566"/>
<proteinExistence type="predicted"/>
<evidence type="ECO:0000313" key="1">
    <source>
        <dbReference type="EMBL" id="QJA75915.1"/>
    </source>
</evidence>
<protein>
    <submittedName>
        <fullName evidence="1">Uncharacterized protein</fullName>
    </submittedName>
</protein>